<feature type="region of interest" description="Disordered" evidence="2">
    <location>
        <begin position="305"/>
        <end position="364"/>
    </location>
</feature>
<dbReference type="PROSITE" id="PS51271">
    <property type="entry name" value="WAPL"/>
    <property type="match status" value="1"/>
</dbReference>
<protein>
    <submittedName>
        <fullName evidence="4">CLUMA_CG001424, isoform A</fullName>
    </submittedName>
</protein>
<feature type="region of interest" description="Disordered" evidence="2">
    <location>
        <begin position="437"/>
        <end position="691"/>
    </location>
</feature>
<dbReference type="InterPro" id="IPR022771">
    <property type="entry name" value="WAPL_C"/>
</dbReference>
<dbReference type="STRING" id="568069.A0A1J1HJP0"/>
<proteinExistence type="inferred from homology"/>
<evidence type="ECO:0000256" key="2">
    <source>
        <dbReference type="SAM" id="MobiDB-lite"/>
    </source>
</evidence>
<dbReference type="PANTHER" id="PTHR22100:SF13">
    <property type="entry name" value="WINGS APART-LIKE PROTEIN HOMOLOG"/>
    <property type="match status" value="1"/>
</dbReference>
<feature type="compositionally biased region" description="Polar residues" evidence="2">
    <location>
        <begin position="55"/>
        <end position="80"/>
    </location>
</feature>
<feature type="compositionally biased region" description="Low complexity" evidence="2">
    <location>
        <begin position="571"/>
        <end position="588"/>
    </location>
</feature>
<dbReference type="FunFam" id="1.25.10.10:FF:000374">
    <property type="entry name" value="Protein wings apart-like"/>
    <property type="match status" value="1"/>
</dbReference>
<dbReference type="Pfam" id="PF07814">
    <property type="entry name" value="WAPL"/>
    <property type="match status" value="1"/>
</dbReference>
<sequence>MSRWNKTSRAQTVMPLDNLLREKENKNSVAIGTVMKWGDCKFTSIRSSCYNMGALSSTSPIQNSAESPSTQNELNDNKITVEQVPKPRKFFKSRNAAPPAEIQQQIAMQQQQHHQQQSSYQQQQSYQNHISQHHQESTQNVSGGTEIEPVQKRGGKKKTATVKKEKPPKPPKPEKIPKPKKEKKIKEKEIVQAEAPESEVSEAETPSPQRRGRSCAEPTRTSGRSRAKCVNYNEDAGEDEFYNRIERRILPKHAIPATVTSADNKQPKVEPQIVPMEVPVPQQSPVLHPPIVLRISKGTSRLISTDNEDNVISPACGGNSSGDENKNLTKESALTTTDELIAVLTGEASEEKETLKKPEPKSEKLKIRIKKDYIRSYNDSLKEQQEVKEPPEPVQEPPPTRTTRRRGKQQEPSTLRISPLVSEFDSQSSVLGSVCSQNTATTATSNAESRVARSRGSSVLTSDIDGVSQASVAAAPPSSSENNSSNNAMDTATAEKLLVQKGKRGRKKAADVILNPPEPQQISPPPPPTRKTRNTRNASTKPSQESEAIVDEKVSTTVEIQSSKAPLASGRVTRNTRNNTSNSSNASSEVQEVSISSNSTAPVPRFFTRKRKNQTVEDEKPLAPEASSSDQVDQSSALNLSQKSSSDVSSLSSGVDRHSLMPSTASQSSSSSAAAAAAATTEAQPSVPEYKHKKLVKRSWDQDKHLQQQQSAVPMEVSSAPHETRTMITRSPHKTSINNNHLQKQEVPQAGDNPGVKLLISKKKGSIFKSRAMEKDEDNNKKRLNLYKHKWDEDVEMMDEPIDATKKPENLTISSTNSTAATFDGEPSGLTRFTRNVNVENTAVVQNRALSDEFEEDGMTVTGLKCDRDAKKYYQVVRNVKKAHQIQEIGEFQEMDDDVEYLLDALQPNTQVATRCLSALQLALKCMTPSFRMHIRAHGTVPKFFKALEDAPNDPSLGLCTAMVMFALSQDTLKMDLDRGSLELMLNLLECEGSDKQYPKDIAMNKQHLERKQKVRELCEEIQSQGKSIHLNLDNITAAQLAMESLLSLTSKRAGEWLKEDLRVLGGIEHIIRTVCECCHQITEYVEEWTESLLEKLNKIERCLRILENVTSNNEENQKYMLHYKSQVFVKAIIRFFHLMHTELTIYPTTEKSPKESAGVAIREALIPLLKVIINLTHPFNDRAIGSVFFGDLKEIFEITTNLLLFGPSYVPKRHQFDLSVLTLVLLNNLVQSNEKNRMSIMQLAVPVEEFNTQSKQPAVQSFVEFFYNCEDKARMIKKMTDEILDNPKERDAKQKTADEAVTTLIQNSGSHMEHTILASITSTLIGFLVMDNQNNEVVIRRYLRDGKFTGMVNTLMQYYEFLNLTVSSEASSMAQLKTIKNVIDYLRDCDAE</sequence>
<feature type="region of interest" description="Disordered" evidence="2">
    <location>
        <begin position="378"/>
        <end position="421"/>
    </location>
</feature>
<feature type="compositionally biased region" description="Polar residues" evidence="2">
    <location>
        <begin position="555"/>
        <end position="564"/>
    </location>
</feature>
<dbReference type="Gene3D" id="1.25.10.10">
    <property type="entry name" value="Leucine-rich Repeat Variant"/>
    <property type="match status" value="1"/>
</dbReference>
<feature type="compositionally biased region" description="Low complexity" evidence="2">
    <location>
        <begin position="626"/>
        <end position="653"/>
    </location>
</feature>
<feature type="compositionally biased region" description="Low complexity" evidence="2">
    <location>
        <begin position="467"/>
        <end position="488"/>
    </location>
</feature>
<evidence type="ECO:0000256" key="1">
    <source>
        <dbReference type="ARBA" id="ARBA00006854"/>
    </source>
</evidence>
<keyword evidence="5" id="KW-1185">Reference proteome</keyword>
<dbReference type="SUPFAM" id="SSF48371">
    <property type="entry name" value="ARM repeat"/>
    <property type="match status" value="1"/>
</dbReference>
<gene>
    <name evidence="4" type="ORF">CLUMA_CG001424</name>
</gene>
<dbReference type="InterPro" id="IPR039874">
    <property type="entry name" value="WAPL"/>
</dbReference>
<dbReference type="Proteomes" id="UP000183832">
    <property type="component" value="Unassembled WGS sequence"/>
</dbReference>
<evidence type="ECO:0000313" key="4">
    <source>
        <dbReference type="EMBL" id="CRK87628.1"/>
    </source>
</evidence>
<evidence type="ECO:0000259" key="3">
    <source>
        <dbReference type="PROSITE" id="PS51271"/>
    </source>
</evidence>
<accession>A0A1J1HJP0</accession>
<dbReference type="OrthoDB" id="78088at2759"/>
<comment type="similarity">
    <text evidence="1">Belongs to the WAPL family.</text>
</comment>
<feature type="compositionally biased region" description="Basic and acidic residues" evidence="2">
    <location>
        <begin position="349"/>
        <end position="364"/>
    </location>
</feature>
<dbReference type="InterPro" id="IPR016024">
    <property type="entry name" value="ARM-type_fold"/>
</dbReference>
<dbReference type="EMBL" id="CVRI01000004">
    <property type="protein sequence ID" value="CRK87628.1"/>
    <property type="molecule type" value="Genomic_DNA"/>
</dbReference>
<name>A0A1J1HJP0_9DIPT</name>
<feature type="compositionally biased region" description="Basic and acidic residues" evidence="2">
    <location>
        <begin position="162"/>
        <end position="191"/>
    </location>
</feature>
<feature type="compositionally biased region" description="Low complexity" evidence="2">
    <location>
        <begin position="103"/>
        <end position="130"/>
    </location>
</feature>
<dbReference type="PANTHER" id="PTHR22100">
    <property type="entry name" value="WINGS APART-LIKE PROTEIN HOMOLOG"/>
    <property type="match status" value="1"/>
</dbReference>
<dbReference type="InterPro" id="IPR012502">
    <property type="entry name" value="WAPL_dom"/>
</dbReference>
<dbReference type="InterPro" id="IPR011989">
    <property type="entry name" value="ARM-like"/>
</dbReference>
<feature type="compositionally biased region" description="Pro residues" evidence="2">
    <location>
        <begin position="516"/>
        <end position="529"/>
    </location>
</feature>
<reference evidence="4 5" key="1">
    <citation type="submission" date="2015-04" db="EMBL/GenBank/DDBJ databases">
        <authorList>
            <person name="Syromyatnikov M.Y."/>
            <person name="Popov V.N."/>
        </authorList>
    </citation>
    <scope>NUCLEOTIDE SEQUENCE [LARGE SCALE GENOMIC DNA]</scope>
</reference>
<evidence type="ECO:0000313" key="5">
    <source>
        <dbReference type="Proteomes" id="UP000183832"/>
    </source>
</evidence>
<feature type="compositionally biased region" description="Low complexity" evidence="2">
    <location>
        <begin position="662"/>
        <end position="686"/>
    </location>
</feature>
<feature type="region of interest" description="Disordered" evidence="2">
    <location>
        <begin position="55"/>
        <end position="228"/>
    </location>
</feature>
<feature type="compositionally biased region" description="Basic and acidic residues" evidence="2">
    <location>
        <begin position="378"/>
        <end position="391"/>
    </location>
</feature>
<feature type="compositionally biased region" description="Polar residues" evidence="2">
    <location>
        <begin position="589"/>
        <end position="601"/>
    </location>
</feature>
<feature type="compositionally biased region" description="Polar residues" evidence="2">
    <location>
        <begin position="535"/>
        <end position="546"/>
    </location>
</feature>
<feature type="domain" description="WAPL" evidence="3">
    <location>
        <begin position="867"/>
        <end position="1366"/>
    </location>
</feature>
<organism evidence="4 5">
    <name type="scientific">Clunio marinus</name>
    <dbReference type="NCBI Taxonomy" id="568069"/>
    <lineage>
        <taxon>Eukaryota</taxon>
        <taxon>Metazoa</taxon>
        <taxon>Ecdysozoa</taxon>
        <taxon>Arthropoda</taxon>
        <taxon>Hexapoda</taxon>
        <taxon>Insecta</taxon>
        <taxon>Pterygota</taxon>
        <taxon>Neoptera</taxon>
        <taxon>Endopterygota</taxon>
        <taxon>Diptera</taxon>
        <taxon>Nematocera</taxon>
        <taxon>Chironomoidea</taxon>
        <taxon>Chironomidae</taxon>
        <taxon>Clunio</taxon>
    </lineage>
</organism>